<proteinExistence type="predicted"/>
<keyword evidence="1" id="KW-1133">Transmembrane helix</keyword>
<keyword evidence="1 2" id="KW-0812">Transmembrane</keyword>
<keyword evidence="4" id="KW-1185">Reference proteome</keyword>
<dbReference type="HOGENOM" id="CLU_1780193_0_0_1"/>
<feature type="transmembrane region" description="Helical" evidence="1">
    <location>
        <begin position="86"/>
        <end position="107"/>
    </location>
</feature>
<reference evidence="2 4" key="1">
    <citation type="journal article" date="2011" name="Nature">
        <title>The Medicago genome provides insight into the evolution of rhizobial symbioses.</title>
        <authorList>
            <person name="Young N.D."/>
            <person name="Debelle F."/>
            <person name="Oldroyd G.E."/>
            <person name="Geurts R."/>
            <person name="Cannon S.B."/>
            <person name="Udvardi M.K."/>
            <person name="Benedito V.A."/>
            <person name="Mayer K.F."/>
            <person name="Gouzy J."/>
            <person name="Schoof H."/>
            <person name="Van de Peer Y."/>
            <person name="Proost S."/>
            <person name="Cook D.R."/>
            <person name="Meyers B.C."/>
            <person name="Spannagl M."/>
            <person name="Cheung F."/>
            <person name="De Mita S."/>
            <person name="Krishnakumar V."/>
            <person name="Gundlach H."/>
            <person name="Zhou S."/>
            <person name="Mudge J."/>
            <person name="Bharti A.K."/>
            <person name="Murray J.D."/>
            <person name="Naoumkina M.A."/>
            <person name="Rosen B."/>
            <person name="Silverstein K.A."/>
            <person name="Tang H."/>
            <person name="Rombauts S."/>
            <person name="Zhao P.X."/>
            <person name="Zhou P."/>
            <person name="Barbe V."/>
            <person name="Bardou P."/>
            <person name="Bechner M."/>
            <person name="Bellec A."/>
            <person name="Berger A."/>
            <person name="Berges H."/>
            <person name="Bidwell S."/>
            <person name="Bisseling T."/>
            <person name="Choisne N."/>
            <person name="Couloux A."/>
            <person name="Denny R."/>
            <person name="Deshpande S."/>
            <person name="Dai X."/>
            <person name="Doyle J.J."/>
            <person name="Dudez A.M."/>
            <person name="Farmer A.D."/>
            <person name="Fouteau S."/>
            <person name="Franken C."/>
            <person name="Gibelin C."/>
            <person name="Gish J."/>
            <person name="Goldstein S."/>
            <person name="Gonzalez A.J."/>
            <person name="Green P.J."/>
            <person name="Hallab A."/>
            <person name="Hartog M."/>
            <person name="Hua A."/>
            <person name="Humphray S.J."/>
            <person name="Jeong D.H."/>
            <person name="Jing Y."/>
            <person name="Jocker A."/>
            <person name="Kenton S.M."/>
            <person name="Kim D.J."/>
            <person name="Klee K."/>
            <person name="Lai H."/>
            <person name="Lang C."/>
            <person name="Lin S."/>
            <person name="Macmil S.L."/>
            <person name="Magdelenat G."/>
            <person name="Matthews L."/>
            <person name="McCorrison J."/>
            <person name="Monaghan E.L."/>
            <person name="Mun J.H."/>
            <person name="Najar F.Z."/>
            <person name="Nicholson C."/>
            <person name="Noirot C."/>
            <person name="O'Bleness M."/>
            <person name="Paule C.R."/>
            <person name="Poulain J."/>
            <person name="Prion F."/>
            <person name="Qin B."/>
            <person name="Qu C."/>
            <person name="Retzel E.F."/>
            <person name="Riddle C."/>
            <person name="Sallet E."/>
            <person name="Samain S."/>
            <person name="Samson N."/>
            <person name="Sanders I."/>
            <person name="Saurat O."/>
            <person name="Scarpelli C."/>
            <person name="Schiex T."/>
            <person name="Segurens B."/>
            <person name="Severin A.J."/>
            <person name="Sherrier D.J."/>
            <person name="Shi R."/>
            <person name="Sims S."/>
            <person name="Singer S.R."/>
            <person name="Sinharoy S."/>
            <person name="Sterck L."/>
            <person name="Viollet A."/>
            <person name="Wang B.B."/>
            <person name="Wang K."/>
            <person name="Wang M."/>
            <person name="Wang X."/>
            <person name="Warfsmann J."/>
            <person name="Weissenbach J."/>
            <person name="White D.D."/>
            <person name="White J.D."/>
            <person name="Wiley G.B."/>
            <person name="Wincker P."/>
            <person name="Xing Y."/>
            <person name="Yang L."/>
            <person name="Yao Z."/>
            <person name="Ying F."/>
            <person name="Zhai J."/>
            <person name="Zhou L."/>
            <person name="Zuber A."/>
            <person name="Denarie J."/>
            <person name="Dixon R.A."/>
            <person name="May G.D."/>
            <person name="Schwartz D.C."/>
            <person name="Rogers J."/>
            <person name="Quetier F."/>
            <person name="Town C.D."/>
            <person name="Roe B.A."/>
        </authorList>
    </citation>
    <scope>NUCLEOTIDE SEQUENCE [LARGE SCALE GENOMIC DNA]</scope>
    <source>
        <strain evidence="2">A17</strain>
        <strain evidence="3 4">cv. Jemalong A17</strain>
    </source>
</reference>
<feature type="transmembrane region" description="Helical" evidence="1">
    <location>
        <begin position="119"/>
        <end position="139"/>
    </location>
</feature>
<keyword evidence="1" id="KW-0472">Membrane</keyword>
<evidence type="ECO:0000313" key="2">
    <source>
        <dbReference type="EMBL" id="KEH32894.1"/>
    </source>
</evidence>
<gene>
    <name evidence="2" type="ordered locus">MTR_3g010283</name>
</gene>
<dbReference type="AlphaFoldDB" id="A0A072USX4"/>
<dbReference type="Proteomes" id="UP000002051">
    <property type="component" value="Chromosome 3"/>
</dbReference>
<reference evidence="2 4" key="2">
    <citation type="journal article" date="2014" name="BMC Genomics">
        <title>An improved genome release (version Mt4.0) for the model legume Medicago truncatula.</title>
        <authorList>
            <person name="Tang H."/>
            <person name="Krishnakumar V."/>
            <person name="Bidwell S."/>
            <person name="Rosen B."/>
            <person name="Chan A."/>
            <person name="Zhou S."/>
            <person name="Gentzbittel L."/>
            <person name="Childs K.L."/>
            <person name="Yandell M."/>
            <person name="Gundlach H."/>
            <person name="Mayer K.F."/>
            <person name="Schwartz D.C."/>
            <person name="Town C.D."/>
        </authorList>
    </citation>
    <scope>GENOME REANNOTATION</scope>
    <source>
        <strain evidence="2">A17</strain>
        <strain evidence="3 4">cv. Jemalong A17</strain>
    </source>
</reference>
<accession>A0A072USX4</accession>
<evidence type="ECO:0000256" key="1">
    <source>
        <dbReference type="SAM" id="Phobius"/>
    </source>
</evidence>
<reference evidence="3" key="3">
    <citation type="submission" date="2015-04" db="UniProtKB">
        <authorList>
            <consortium name="EnsemblPlants"/>
        </authorList>
    </citation>
    <scope>IDENTIFICATION</scope>
    <source>
        <strain evidence="3">cv. Jemalong A17</strain>
    </source>
</reference>
<dbReference type="EMBL" id="CM001219">
    <property type="protein sequence ID" value="KEH32894.1"/>
    <property type="molecule type" value="Genomic_DNA"/>
</dbReference>
<evidence type="ECO:0000313" key="3">
    <source>
        <dbReference type="EnsemblPlants" id="KEH32894"/>
    </source>
</evidence>
<organism evidence="2 4">
    <name type="scientific">Medicago truncatula</name>
    <name type="common">Barrel medic</name>
    <name type="synonym">Medicago tribuloides</name>
    <dbReference type="NCBI Taxonomy" id="3880"/>
    <lineage>
        <taxon>Eukaryota</taxon>
        <taxon>Viridiplantae</taxon>
        <taxon>Streptophyta</taxon>
        <taxon>Embryophyta</taxon>
        <taxon>Tracheophyta</taxon>
        <taxon>Spermatophyta</taxon>
        <taxon>Magnoliopsida</taxon>
        <taxon>eudicotyledons</taxon>
        <taxon>Gunneridae</taxon>
        <taxon>Pentapetalae</taxon>
        <taxon>rosids</taxon>
        <taxon>fabids</taxon>
        <taxon>Fabales</taxon>
        <taxon>Fabaceae</taxon>
        <taxon>Papilionoideae</taxon>
        <taxon>50 kb inversion clade</taxon>
        <taxon>NPAAA clade</taxon>
        <taxon>Hologalegina</taxon>
        <taxon>IRL clade</taxon>
        <taxon>Trifolieae</taxon>
        <taxon>Medicago</taxon>
    </lineage>
</organism>
<dbReference type="EnsemblPlants" id="KEH32894">
    <property type="protein sequence ID" value="KEH32894"/>
    <property type="gene ID" value="MTR_3g010283"/>
</dbReference>
<evidence type="ECO:0000313" key="4">
    <source>
        <dbReference type="Proteomes" id="UP000002051"/>
    </source>
</evidence>
<sequence>MVGRSRLFDSDPVLISKISSESDASGNVCCFLSFVWLCSLAACVVRCLGFLASGVVLFISGLGSSYCWDIEAWLCIWFLARMYTMYLAGGVVVFCVGHVMSLVLCWCCSSFMQLGGVFLGGYGVPSICGTICILFRPYLASCGDDV</sequence>
<protein>
    <submittedName>
        <fullName evidence="2">Transmembrane protein, putative</fullName>
    </submittedName>
</protein>
<name>A0A072USX4_MEDTR</name>